<dbReference type="SUPFAM" id="SSF51735">
    <property type="entry name" value="NAD(P)-binding Rossmann-fold domains"/>
    <property type="match status" value="1"/>
</dbReference>
<dbReference type="Gene3D" id="3.30.360.10">
    <property type="entry name" value="Dihydrodipicolinate Reductase, domain 2"/>
    <property type="match status" value="1"/>
</dbReference>
<feature type="domain" description="Gfo/Idh/MocA-like oxidoreductase N-terminal" evidence="1">
    <location>
        <begin position="23"/>
        <end position="135"/>
    </location>
</feature>
<evidence type="ECO:0000313" key="4">
    <source>
        <dbReference type="Proteomes" id="UP000030641"/>
    </source>
</evidence>
<dbReference type="GeneID" id="25372334"/>
<dbReference type="OMA" id="GLEWSIY"/>
<dbReference type="FunCoup" id="A0A074Z3N7">
    <property type="interactions" value="336"/>
</dbReference>
<dbReference type="SUPFAM" id="SSF55347">
    <property type="entry name" value="Glyceraldehyde-3-phosphate dehydrogenase-like, C-terminal domain"/>
    <property type="match status" value="1"/>
</dbReference>
<dbReference type="InParanoid" id="A0A074Z3N7"/>
<dbReference type="InterPro" id="IPR051317">
    <property type="entry name" value="Gfo/Idh/MocA_oxidoreduct"/>
</dbReference>
<dbReference type="Gene3D" id="3.40.50.720">
    <property type="entry name" value="NAD(P)-binding Rossmann-like Domain"/>
    <property type="match status" value="1"/>
</dbReference>
<dbReference type="InterPro" id="IPR036291">
    <property type="entry name" value="NAD(P)-bd_dom_sf"/>
</dbReference>
<dbReference type="Pfam" id="PF22685">
    <property type="entry name" value="Gal80p_C-like"/>
    <property type="match status" value="1"/>
</dbReference>
<reference evidence="3 4" key="1">
    <citation type="journal article" date="2014" name="BMC Genomics">
        <title>Genome sequencing of four Aureobasidium pullulans varieties: biotechnological potential, stress tolerance, and description of new species.</title>
        <authorList>
            <person name="Gostin Ar C."/>
            <person name="Ohm R.A."/>
            <person name="Kogej T."/>
            <person name="Sonjak S."/>
            <person name="Turk M."/>
            <person name="Zajc J."/>
            <person name="Zalar P."/>
            <person name="Grube M."/>
            <person name="Sun H."/>
            <person name="Han J."/>
            <person name="Sharma A."/>
            <person name="Chiniquy J."/>
            <person name="Ngan C.Y."/>
            <person name="Lipzen A."/>
            <person name="Barry K."/>
            <person name="Grigoriev I.V."/>
            <person name="Gunde-Cimerman N."/>
        </authorList>
    </citation>
    <scope>NUCLEOTIDE SEQUENCE [LARGE SCALE GENOMIC DNA]</scope>
    <source>
        <strain evidence="3 4">EXF-2481</strain>
    </source>
</reference>
<dbReference type="InterPro" id="IPR055080">
    <property type="entry name" value="Gal80p-like_C"/>
</dbReference>
<dbReference type="InterPro" id="IPR000683">
    <property type="entry name" value="Gfo/Idh/MocA-like_OxRdtase_N"/>
</dbReference>
<evidence type="ECO:0000259" key="2">
    <source>
        <dbReference type="Pfam" id="PF22685"/>
    </source>
</evidence>
<dbReference type="HOGENOM" id="CLU_023194_25_2_1"/>
<dbReference type="RefSeq" id="XP_013349412.1">
    <property type="nucleotide sequence ID" value="XM_013493958.1"/>
</dbReference>
<organism evidence="3 4">
    <name type="scientific">Aureobasidium subglaciale (strain EXF-2481)</name>
    <name type="common">Aureobasidium pullulans var. subglaciale</name>
    <dbReference type="NCBI Taxonomy" id="1043005"/>
    <lineage>
        <taxon>Eukaryota</taxon>
        <taxon>Fungi</taxon>
        <taxon>Dikarya</taxon>
        <taxon>Ascomycota</taxon>
        <taxon>Pezizomycotina</taxon>
        <taxon>Dothideomycetes</taxon>
        <taxon>Dothideomycetidae</taxon>
        <taxon>Dothideales</taxon>
        <taxon>Saccotheciaceae</taxon>
        <taxon>Aureobasidium</taxon>
    </lineage>
</organism>
<evidence type="ECO:0000259" key="1">
    <source>
        <dbReference type="Pfam" id="PF01408"/>
    </source>
</evidence>
<dbReference type="EMBL" id="KL584749">
    <property type="protein sequence ID" value="KER00928.1"/>
    <property type="molecule type" value="Genomic_DNA"/>
</dbReference>
<evidence type="ECO:0000313" key="3">
    <source>
        <dbReference type="EMBL" id="KER00928.1"/>
    </source>
</evidence>
<dbReference type="Proteomes" id="UP000030641">
    <property type="component" value="Unassembled WGS sequence"/>
</dbReference>
<dbReference type="PANTHER" id="PTHR43708:SF1">
    <property type="entry name" value="GALACTOSE_LACTOSE METABOLISM REGULATORY PROTEIN GAL80"/>
    <property type="match status" value="1"/>
</dbReference>
<keyword evidence="4" id="KW-1185">Reference proteome</keyword>
<name>A0A074Z3N7_AURSE</name>
<dbReference type="Pfam" id="PF01408">
    <property type="entry name" value="GFO_IDH_MocA"/>
    <property type="match status" value="1"/>
</dbReference>
<protein>
    <submittedName>
        <fullName evidence="3">Uncharacterized protein</fullName>
    </submittedName>
</protein>
<proteinExistence type="predicted"/>
<dbReference type="PANTHER" id="PTHR43708">
    <property type="entry name" value="CONSERVED EXPRESSED OXIDOREDUCTASE (EUROFUNG)"/>
    <property type="match status" value="1"/>
</dbReference>
<dbReference type="OrthoDB" id="64915at2759"/>
<accession>A0A074Z3N7</accession>
<dbReference type="STRING" id="1043005.A0A074Z3N7"/>
<feature type="domain" description="Gal80p-like C-terminal" evidence="2">
    <location>
        <begin position="142"/>
        <end position="290"/>
    </location>
</feature>
<sequence>MAPNKVGLVGLSTGSKVTSWATLAHLPYLQSEQGKRYYEIVAVCNSSVESAKNSVKHFKLPESVRSYGSAEDLAVDPDVELVVCVVGNESHCKVLLPAIKAGKDVYTELPLASNMEQMKELVTLAEQQGVKTMFGSQGQASPVVHLVKKLIAEGKIGRPLSTTLIGTTVLPLDKALPTSFQILAERKAGANFATIWFLHSITCLFEVFGELETYDSIMGIDYPTLELMDPSQGGKVVDSIKKECPDNIRLQGRFESGTLVTYQLRAGEAFPREPGCRWLINGDEGDILITNTRGCFDIEHEGVVIKYKQAGEKETQTIELPQDDLTDLERPAQNVGRLYEAFAKGEKESYADWEVALKRHAFIDEMFQRGDGDRAFGAPATYRSQ</sequence>
<dbReference type="AlphaFoldDB" id="A0A074Z3N7"/>
<dbReference type="GO" id="GO:0000166">
    <property type="term" value="F:nucleotide binding"/>
    <property type="evidence" value="ECO:0007669"/>
    <property type="project" value="InterPro"/>
</dbReference>
<gene>
    <name evidence="3" type="ORF">AUEXF2481DRAFT_93901</name>
</gene>